<evidence type="ECO:0000313" key="1">
    <source>
        <dbReference type="EMBL" id="RIA86566.1"/>
    </source>
</evidence>
<organism evidence="1 2">
    <name type="scientific">Glomus cerebriforme</name>
    <dbReference type="NCBI Taxonomy" id="658196"/>
    <lineage>
        <taxon>Eukaryota</taxon>
        <taxon>Fungi</taxon>
        <taxon>Fungi incertae sedis</taxon>
        <taxon>Mucoromycota</taxon>
        <taxon>Glomeromycotina</taxon>
        <taxon>Glomeromycetes</taxon>
        <taxon>Glomerales</taxon>
        <taxon>Glomeraceae</taxon>
        <taxon>Glomus</taxon>
    </lineage>
</organism>
<sequence length="54" mass="6682">MSFFLEKKENPILISVQFDKKFEAIYYLKIIIARQHREMIKRAIFNPFKVFTYH</sequence>
<protein>
    <submittedName>
        <fullName evidence="1">Uncharacterized protein</fullName>
    </submittedName>
</protein>
<comment type="caution">
    <text evidence="1">The sequence shown here is derived from an EMBL/GenBank/DDBJ whole genome shotgun (WGS) entry which is preliminary data.</text>
</comment>
<evidence type="ECO:0000313" key="2">
    <source>
        <dbReference type="Proteomes" id="UP000265703"/>
    </source>
</evidence>
<dbReference type="Proteomes" id="UP000265703">
    <property type="component" value="Unassembled WGS sequence"/>
</dbReference>
<dbReference type="AlphaFoldDB" id="A0A397SPN1"/>
<reference evidence="1 2" key="1">
    <citation type="submission" date="2018-06" db="EMBL/GenBank/DDBJ databases">
        <title>Comparative genomics reveals the genomic features of Rhizophagus irregularis, R. cerebriforme, R. diaphanum and Gigaspora rosea, and their symbiotic lifestyle signature.</title>
        <authorList>
            <person name="Morin E."/>
            <person name="San Clemente H."/>
            <person name="Chen E.C.H."/>
            <person name="De La Providencia I."/>
            <person name="Hainaut M."/>
            <person name="Kuo A."/>
            <person name="Kohler A."/>
            <person name="Murat C."/>
            <person name="Tang N."/>
            <person name="Roy S."/>
            <person name="Loubradou J."/>
            <person name="Henrissat B."/>
            <person name="Grigoriev I.V."/>
            <person name="Corradi N."/>
            <person name="Roux C."/>
            <person name="Martin F.M."/>
        </authorList>
    </citation>
    <scope>NUCLEOTIDE SEQUENCE [LARGE SCALE GENOMIC DNA]</scope>
    <source>
        <strain evidence="1 2">DAOM 227022</strain>
    </source>
</reference>
<gene>
    <name evidence="1" type="ORF">C1645_779425</name>
</gene>
<name>A0A397SPN1_9GLOM</name>
<proteinExistence type="predicted"/>
<dbReference type="EMBL" id="QKYT01000356">
    <property type="protein sequence ID" value="RIA86566.1"/>
    <property type="molecule type" value="Genomic_DNA"/>
</dbReference>
<accession>A0A397SPN1</accession>
<keyword evidence="2" id="KW-1185">Reference proteome</keyword>